<sequence>MAAELNDGLRDCSIGTVEWAGPLNFLWGSHRWISFPLWAGAGAGGWIGVRKKYCWLAGGWKLVLERCERKILLDWRLLELPNRVKKTHDRGGIGKIEFLEWMHSAHKSPCMHMTSSFFLLVDGEGRQPFLSLQSFYTCNLLGQPIYTTEAFCLDSHQYLFETDSIIGSSRRHHTCENYSTLTQVERAYTRVDDASESNTSLAASPGKTSIIHTLTNRNLGAYIKYVFIRLRLYCICKYSSTLHAQDATDPPVIPRIMTPRNGSAMRLRNRRPRALSFRRPSQTTSQPGQSRLRQSGR</sequence>
<proteinExistence type="predicted"/>
<evidence type="ECO:0000313" key="3">
    <source>
        <dbReference type="Proteomes" id="UP000823388"/>
    </source>
</evidence>
<organism evidence="2 3">
    <name type="scientific">Panicum virgatum</name>
    <name type="common">Blackwell switchgrass</name>
    <dbReference type="NCBI Taxonomy" id="38727"/>
    <lineage>
        <taxon>Eukaryota</taxon>
        <taxon>Viridiplantae</taxon>
        <taxon>Streptophyta</taxon>
        <taxon>Embryophyta</taxon>
        <taxon>Tracheophyta</taxon>
        <taxon>Spermatophyta</taxon>
        <taxon>Magnoliopsida</taxon>
        <taxon>Liliopsida</taxon>
        <taxon>Poales</taxon>
        <taxon>Poaceae</taxon>
        <taxon>PACMAD clade</taxon>
        <taxon>Panicoideae</taxon>
        <taxon>Panicodae</taxon>
        <taxon>Paniceae</taxon>
        <taxon>Panicinae</taxon>
        <taxon>Panicum</taxon>
        <taxon>Panicum sect. Hiantes</taxon>
    </lineage>
</organism>
<evidence type="ECO:0000256" key="1">
    <source>
        <dbReference type="SAM" id="MobiDB-lite"/>
    </source>
</evidence>
<reference evidence="2" key="1">
    <citation type="submission" date="2020-05" db="EMBL/GenBank/DDBJ databases">
        <title>WGS assembly of Panicum virgatum.</title>
        <authorList>
            <person name="Lovell J.T."/>
            <person name="Jenkins J."/>
            <person name="Shu S."/>
            <person name="Juenger T.E."/>
            <person name="Schmutz J."/>
        </authorList>
    </citation>
    <scope>NUCLEOTIDE SEQUENCE</scope>
    <source>
        <strain evidence="2">AP13</strain>
    </source>
</reference>
<feature type="region of interest" description="Disordered" evidence="1">
    <location>
        <begin position="253"/>
        <end position="297"/>
    </location>
</feature>
<accession>A0A8T0RLW4</accession>
<evidence type="ECO:0000313" key="2">
    <source>
        <dbReference type="EMBL" id="KAG2586434.1"/>
    </source>
</evidence>
<feature type="compositionally biased region" description="Polar residues" evidence="1">
    <location>
        <begin position="279"/>
        <end position="297"/>
    </location>
</feature>
<protein>
    <submittedName>
        <fullName evidence="2">Uncharacterized protein</fullName>
    </submittedName>
</protein>
<name>A0A8T0RLW4_PANVG</name>
<dbReference type="EMBL" id="CM029046">
    <property type="protein sequence ID" value="KAG2586434.1"/>
    <property type="molecule type" value="Genomic_DNA"/>
</dbReference>
<dbReference type="AlphaFoldDB" id="A0A8T0RLW4"/>
<gene>
    <name evidence="2" type="ORF">PVAP13_5NG039608</name>
</gene>
<dbReference type="Proteomes" id="UP000823388">
    <property type="component" value="Chromosome 5N"/>
</dbReference>
<comment type="caution">
    <text evidence="2">The sequence shown here is derived from an EMBL/GenBank/DDBJ whole genome shotgun (WGS) entry which is preliminary data.</text>
</comment>
<keyword evidence="3" id="KW-1185">Reference proteome</keyword>